<dbReference type="EMBL" id="BARV01021990">
    <property type="protein sequence ID" value="GAI29926.1"/>
    <property type="molecule type" value="Genomic_DNA"/>
</dbReference>
<proteinExistence type="predicted"/>
<comment type="caution">
    <text evidence="1">The sequence shown here is derived from an EMBL/GenBank/DDBJ whole genome shotgun (WGS) entry which is preliminary data.</text>
</comment>
<dbReference type="SUPFAM" id="SSF52266">
    <property type="entry name" value="SGNH hydrolase"/>
    <property type="match status" value="1"/>
</dbReference>
<organism evidence="1">
    <name type="scientific">marine sediment metagenome</name>
    <dbReference type="NCBI Taxonomy" id="412755"/>
    <lineage>
        <taxon>unclassified sequences</taxon>
        <taxon>metagenomes</taxon>
        <taxon>ecological metagenomes</taxon>
    </lineage>
</organism>
<gene>
    <name evidence="1" type="ORF">S06H3_36324</name>
</gene>
<evidence type="ECO:0000313" key="1">
    <source>
        <dbReference type="EMBL" id="GAI29926.1"/>
    </source>
</evidence>
<accession>X1NI95</accession>
<feature type="non-terminal residue" evidence="1">
    <location>
        <position position="1"/>
    </location>
</feature>
<dbReference type="InterPro" id="IPR036514">
    <property type="entry name" value="SGNH_hydro_sf"/>
</dbReference>
<protein>
    <recommendedName>
        <fullName evidence="2">SGNH hydrolase-type esterase domain-containing protein</fullName>
    </recommendedName>
</protein>
<reference evidence="1" key="1">
    <citation type="journal article" date="2014" name="Front. Microbiol.">
        <title>High frequency of phylogenetically diverse reductive dehalogenase-homologous genes in deep subseafloor sedimentary metagenomes.</title>
        <authorList>
            <person name="Kawai M."/>
            <person name="Futagami T."/>
            <person name="Toyoda A."/>
            <person name="Takaki Y."/>
            <person name="Nishi S."/>
            <person name="Hori S."/>
            <person name="Arai W."/>
            <person name="Tsubouchi T."/>
            <person name="Morono Y."/>
            <person name="Uchiyama I."/>
            <person name="Ito T."/>
            <person name="Fujiyama A."/>
            <person name="Inagaki F."/>
            <person name="Takami H."/>
        </authorList>
    </citation>
    <scope>NUCLEOTIDE SEQUENCE</scope>
    <source>
        <strain evidence="1">Expedition CK06-06</strain>
    </source>
</reference>
<dbReference type="AlphaFoldDB" id="X1NI95"/>
<name>X1NI95_9ZZZZ</name>
<sequence>QALRDYNGENLERGILTYDGVHLSDEGNRLVAEQVLKALGERSIR</sequence>
<dbReference type="Gene3D" id="3.40.50.1110">
    <property type="entry name" value="SGNH hydrolase"/>
    <property type="match status" value="1"/>
</dbReference>
<evidence type="ECO:0008006" key="2">
    <source>
        <dbReference type="Google" id="ProtNLM"/>
    </source>
</evidence>